<sequence>MNFRLNTTTYALTLGLLSALSSSPLLAAQADDIQVSDPFTREMPPGAFASAAFMTLTNQSDQNIQLVKASTNVAKSAELHTHTNNNGVMRMRQVSFFEIPAKGEAKLQPGGNHIMLISPTQPIQAGHNVTVTLTFKDGSSKQVDMPVKSIMKQVMKQHDHDHKHHH</sequence>
<dbReference type="PANTHER" id="PTHR36302:SF1">
    <property type="entry name" value="COPPER CHAPERONE PCU(A)C"/>
    <property type="match status" value="1"/>
</dbReference>
<accession>A0A3B0WJE0</accession>
<dbReference type="InterPro" id="IPR007410">
    <property type="entry name" value="LpqE-like"/>
</dbReference>
<dbReference type="Pfam" id="PF04314">
    <property type="entry name" value="PCuAC"/>
    <property type="match status" value="1"/>
</dbReference>
<dbReference type="InterPro" id="IPR058248">
    <property type="entry name" value="Lxx211020-like"/>
</dbReference>
<protein>
    <submittedName>
        <fullName evidence="1">Copper metallochaperone PCu(A)C, inserts Cu(I) into cytochrome oxidase subunit II</fullName>
    </submittedName>
</protein>
<dbReference type="SUPFAM" id="SSF110087">
    <property type="entry name" value="DR1885-like metal-binding protein"/>
    <property type="match status" value="1"/>
</dbReference>
<name>A0A3B0WJE0_9ZZZZ</name>
<evidence type="ECO:0000313" key="1">
    <source>
        <dbReference type="EMBL" id="VAW49539.1"/>
    </source>
</evidence>
<dbReference type="InterPro" id="IPR036182">
    <property type="entry name" value="PCuAC_sf"/>
</dbReference>
<dbReference type="EMBL" id="UOFB01000360">
    <property type="protein sequence ID" value="VAW49539.1"/>
    <property type="molecule type" value="Genomic_DNA"/>
</dbReference>
<proteinExistence type="predicted"/>
<dbReference type="AlphaFoldDB" id="A0A3B0WJE0"/>
<organism evidence="1">
    <name type="scientific">hydrothermal vent metagenome</name>
    <dbReference type="NCBI Taxonomy" id="652676"/>
    <lineage>
        <taxon>unclassified sequences</taxon>
        <taxon>metagenomes</taxon>
        <taxon>ecological metagenomes</taxon>
    </lineage>
</organism>
<gene>
    <name evidence="1" type="ORF">MNBD_GAMMA04-1996</name>
</gene>
<dbReference type="Gene3D" id="2.60.40.1890">
    <property type="entry name" value="PCu(A)C copper chaperone"/>
    <property type="match status" value="1"/>
</dbReference>
<reference evidence="1" key="1">
    <citation type="submission" date="2018-06" db="EMBL/GenBank/DDBJ databases">
        <authorList>
            <person name="Zhirakovskaya E."/>
        </authorList>
    </citation>
    <scope>NUCLEOTIDE SEQUENCE</scope>
</reference>
<dbReference type="PANTHER" id="PTHR36302">
    <property type="entry name" value="BLR7088 PROTEIN"/>
    <property type="match status" value="1"/>
</dbReference>